<accession>W7X494</accession>
<name>W7X494_TETTS</name>
<dbReference type="AlphaFoldDB" id="W7X494"/>
<sequence>MIFWDHQICHQTQMMKRAALIFQSNYLMYQLSGQRQQKGQIQQRFFQLFLKDVYNVKIFYKMNSHKWQMAQVFFLLIYHLLSKIMKRAQLNPNQENGHKLRLQLTLIQVGIVISLLCRFKELFQVLKGRFQIIF</sequence>
<evidence type="ECO:0000313" key="1">
    <source>
        <dbReference type="EMBL" id="EWS72252.1"/>
    </source>
</evidence>
<dbReference type="InParanoid" id="W7X494"/>
<dbReference type="KEGG" id="tet:TTHERM_000313019"/>
<evidence type="ECO:0000313" key="2">
    <source>
        <dbReference type="Proteomes" id="UP000009168"/>
    </source>
</evidence>
<gene>
    <name evidence="1" type="ORF">TTHERM_000313019</name>
</gene>
<protein>
    <submittedName>
        <fullName evidence="1">Uncharacterized protein</fullName>
    </submittedName>
</protein>
<dbReference type="EMBL" id="GG662498">
    <property type="protein sequence ID" value="EWS72252.1"/>
    <property type="molecule type" value="Genomic_DNA"/>
</dbReference>
<dbReference type="Proteomes" id="UP000009168">
    <property type="component" value="Unassembled WGS sequence"/>
</dbReference>
<proteinExistence type="predicted"/>
<organism evidence="1 2">
    <name type="scientific">Tetrahymena thermophila (strain SB210)</name>
    <dbReference type="NCBI Taxonomy" id="312017"/>
    <lineage>
        <taxon>Eukaryota</taxon>
        <taxon>Sar</taxon>
        <taxon>Alveolata</taxon>
        <taxon>Ciliophora</taxon>
        <taxon>Intramacronucleata</taxon>
        <taxon>Oligohymenophorea</taxon>
        <taxon>Hymenostomatida</taxon>
        <taxon>Tetrahymenina</taxon>
        <taxon>Tetrahymenidae</taxon>
        <taxon>Tetrahymena</taxon>
    </lineage>
</organism>
<dbReference type="RefSeq" id="XP_012655192.1">
    <property type="nucleotide sequence ID" value="XM_012799738.1"/>
</dbReference>
<keyword evidence="2" id="KW-1185">Reference proteome</keyword>
<dbReference type="GeneID" id="24438378"/>
<reference evidence="2" key="1">
    <citation type="journal article" date="2006" name="PLoS Biol.">
        <title>Macronuclear genome sequence of the ciliate Tetrahymena thermophila, a model eukaryote.</title>
        <authorList>
            <person name="Eisen J.A."/>
            <person name="Coyne R.S."/>
            <person name="Wu M."/>
            <person name="Wu D."/>
            <person name="Thiagarajan M."/>
            <person name="Wortman J.R."/>
            <person name="Badger J.H."/>
            <person name="Ren Q."/>
            <person name="Amedeo P."/>
            <person name="Jones K.M."/>
            <person name="Tallon L.J."/>
            <person name="Delcher A.L."/>
            <person name="Salzberg S.L."/>
            <person name="Silva J.C."/>
            <person name="Haas B.J."/>
            <person name="Majoros W.H."/>
            <person name="Farzad M."/>
            <person name="Carlton J.M."/>
            <person name="Smith R.K. Jr."/>
            <person name="Garg J."/>
            <person name="Pearlman R.E."/>
            <person name="Karrer K.M."/>
            <person name="Sun L."/>
            <person name="Manning G."/>
            <person name="Elde N.C."/>
            <person name="Turkewitz A.P."/>
            <person name="Asai D.J."/>
            <person name="Wilkes D.E."/>
            <person name="Wang Y."/>
            <person name="Cai H."/>
            <person name="Collins K."/>
            <person name="Stewart B.A."/>
            <person name="Lee S.R."/>
            <person name="Wilamowska K."/>
            <person name="Weinberg Z."/>
            <person name="Ruzzo W.L."/>
            <person name="Wloga D."/>
            <person name="Gaertig J."/>
            <person name="Frankel J."/>
            <person name="Tsao C.-C."/>
            <person name="Gorovsky M.A."/>
            <person name="Keeling P.J."/>
            <person name="Waller R.F."/>
            <person name="Patron N.J."/>
            <person name="Cherry J.M."/>
            <person name="Stover N.A."/>
            <person name="Krieger C.J."/>
            <person name="del Toro C."/>
            <person name="Ryder H.F."/>
            <person name="Williamson S.C."/>
            <person name="Barbeau R.A."/>
            <person name="Hamilton E.P."/>
            <person name="Orias E."/>
        </authorList>
    </citation>
    <scope>NUCLEOTIDE SEQUENCE [LARGE SCALE GENOMIC DNA]</scope>
    <source>
        <strain evidence="2">SB210</strain>
    </source>
</reference>